<accession>A0A1S2LSK4</accession>
<reference evidence="2 3" key="1">
    <citation type="submission" date="2016-10" db="EMBL/GenBank/DDBJ databases">
        <title>Draft genome sequences of four alkaliphilic bacteria belonging to the Anaerobacillus genus.</title>
        <authorList>
            <person name="Bassil N.M."/>
            <person name="Lloyd J.R."/>
        </authorList>
    </citation>
    <scope>NUCLEOTIDE SEQUENCE [LARGE SCALE GENOMIC DNA]</scope>
    <source>
        <strain evidence="2 3">DSM 15340</strain>
    </source>
</reference>
<dbReference type="RefSeq" id="WP_071311416.1">
    <property type="nucleotide sequence ID" value="NZ_MLQQ01000001.1"/>
</dbReference>
<dbReference type="Proteomes" id="UP000180098">
    <property type="component" value="Unassembled WGS sequence"/>
</dbReference>
<evidence type="ECO:0000313" key="3">
    <source>
        <dbReference type="Proteomes" id="UP000180098"/>
    </source>
</evidence>
<evidence type="ECO:0000313" key="2">
    <source>
        <dbReference type="EMBL" id="OIJ15491.1"/>
    </source>
</evidence>
<keyword evidence="3" id="KW-1185">Reference proteome</keyword>
<evidence type="ECO:0008006" key="4">
    <source>
        <dbReference type="Google" id="ProtNLM"/>
    </source>
</evidence>
<comment type="caution">
    <text evidence="2">The sequence shown here is derived from an EMBL/GenBank/DDBJ whole genome shotgun (WGS) entry which is preliminary data.</text>
</comment>
<sequence>MKPYNDQSEFDRTFQRLDTTKFNENEKKEVFSTIMHSLDHSKRKRRHTNIFNHVFSTVFVALFVLIGGYFLVTEVIFDGQPNQGAVYEERDELEQILSQELNSNVYVPWHEDFPAKTGIVKYSTVFQDNTPTKGEPISATVYYFVEQNDDNQLTKEETLHFEERNRSEVVFGSLYSESAMVTVDIFTGSAPSMEDAVEINIEGKEVLYSYIEREPNDTAWFALEFNDVWYVFLHKLEEVTTEDDAMNFVENFIQRLNTLVIN</sequence>
<dbReference type="OrthoDB" id="2834465at2"/>
<evidence type="ECO:0000256" key="1">
    <source>
        <dbReference type="SAM" id="Phobius"/>
    </source>
</evidence>
<keyword evidence="1" id="KW-0812">Transmembrane</keyword>
<protein>
    <recommendedName>
        <fullName evidence="4">DUF4367 domain-containing protein</fullName>
    </recommendedName>
</protein>
<dbReference type="EMBL" id="MLQQ01000001">
    <property type="protein sequence ID" value="OIJ15491.1"/>
    <property type="molecule type" value="Genomic_DNA"/>
</dbReference>
<proteinExistence type="predicted"/>
<keyword evidence="1" id="KW-0472">Membrane</keyword>
<gene>
    <name evidence="2" type="ORF">BKP35_00405</name>
</gene>
<feature type="transmembrane region" description="Helical" evidence="1">
    <location>
        <begin position="50"/>
        <end position="72"/>
    </location>
</feature>
<dbReference type="AlphaFoldDB" id="A0A1S2LSK4"/>
<name>A0A1S2LSK4_9BACI</name>
<organism evidence="2 3">
    <name type="scientific">Anaerobacillus arseniciselenatis</name>
    <dbReference type="NCBI Taxonomy" id="85682"/>
    <lineage>
        <taxon>Bacteria</taxon>
        <taxon>Bacillati</taxon>
        <taxon>Bacillota</taxon>
        <taxon>Bacilli</taxon>
        <taxon>Bacillales</taxon>
        <taxon>Bacillaceae</taxon>
        <taxon>Anaerobacillus</taxon>
    </lineage>
</organism>
<keyword evidence="1" id="KW-1133">Transmembrane helix</keyword>